<dbReference type="Proteomes" id="UP000728185">
    <property type="component" value="Unassembled WGS sequence"/>
</dbReference>
<reference evidence="1" key="1">
    <citation type="submission" date="2019-05" db="EMBL/GenBank/DDBJ databases">
        <title>Annotation for the trematode Fasciolopsis buski.</title>
        <authorList>
            <person name="Choi Y.-J."/>
        </authorList>
    </citation>
    <scope>NUCLEOTIDE SEQUENCE</scope>
    <source>
        <strain evidence="1">HT</strain>
        <tissue evidence="1">Whole worm</tissue>
    </source>
</reference>
<name>A0A8E0RLC1_9TREM</name>
<keyword evidence="2" id="KW-1185">Reference proteome</keyword>
<dbReference type="AlphaFoldDB" id="A0A8E0RLC1"/>
<dbReference type="OrthoDB" id="39497at2759"/>
<organism evidence="1 2">
    <name type="scientific">Fasciolopsis buskii</name>
    <dbReference type="NCBI Taxonomy" id="27845"/>
    <lineage>
        <taxon>Eukaryota</taxon>
        <taxon>Metazoa</taxon>
        <taxon>Spiralia</taxon>
        <taxon>Lophotrochozoa</taxon>
        <taxon>Platyhelminthes</taxon>
        <taxon>Trematoda</taxon>
        <taxon>Digenea</taxon>
        <taxon>Plagiorchiida</taxon>
        <taxon>Echinostomata</taxon>
        <taxon>Echinostomatoidea</taxon>
        <taxon>Fasciolidae</taxon>
        <taxon>Fasciolopsis</taxon>
    </lineage>
</organism>
<evidence type="ECO:0000313" key="1">
    <source>
        <dbReference type="EMBL" id="KAA0186556.1"/>
    </source>
</evidence>
<dbReference type="EMBL" id="LUCM01009670">
    <property type="protein sequence ID" value="KAA0186556.1"/>
    <property type="molecule type" value="Genomic_DNA"/>
</dbReference>
<protein>
    <submittedName>
        <fullName evidence="1">Uncharacterized protein</fullName>
    </submittedName>
</protein>
<sequence>MGRLFQSISLEEDSITLTNYRFRQDEERIQREYKYSLRVPDAECFHQLKTVFLNEGTTMLNWSYLDNYLCTRGVSDSFVLLPVSSFLTEFY</sequence>
<evidence type="ECO:0000313" key="2">
    <source>
        <dbReference type="Proteomes" id="UP000728185"/>
    </source>
</evidence>
<accession>A0A8E0RLC1</accession>
<gene>
    <name evidence="1" type="ORF">FBUS_05893</name>
</gene>
<proteinExistence type="predicted"/>
<comment type="caution">
    <text evidence="1">The sequence shown here is derived from an EMBL/GenBank/DDBJ whole genome shotgun (WGS) entry which is preliminary data.</text>
</comment>